<name>A0A4Y2HR49_ARAVE</name>
<accession>A0A4Y2HR49</accession>
<organism evidence="1 2">
    <name type="scientific">Araneus ventricosus</name>
    <name type="common">Orbweaver spider</name>
    <name type="synonym">Epeira ventricosa</name>
    <dbReference type="NCBI Taxonomy" id="182803"/>
    <lineage>
        <taxon>Eukaryota</taxon>
        <taxon>Metazoa</taxon>
        <taxon>Ecdysozoa</taxon>
        <taxon>Arthropoda</taxon>
        <taxon>Chelicerata</taxon>
        <taxon>Arachnida</taxon>
        <taxon>Araneae</taxon>
        <taxon>Araneomorphae</taxon>
        <taxon>Entelegynae</taxon>
        <taxon>Araneoidea</taxon>
        <taxon>Araneidae</taxon>
        <taxon>Araneus</taxon>
    </lineage>
</organism>
<evidence type="ECO:0000313" key="2">
    <source>
        <dbReference type="Proteomes" id="UP000499080"/>
    </source>
</evidence>
<gene>
    <name evidence="1" type="ORF">AVEN_188579_1</name>
</gene>
<evidence type="ECO:0000313" key="1">
    <source>
        <dbReference type="EMBL" id="GBM67738.1"/>
    </source>
</evidence>
<dbReference type="Proteomes" id="UP000499080">
    <property type="component" value="Unassembled WGS sequence"/>
</dbReference>
<dbReference type="EMBL" id="BGPR01002099">
    <property type="protein sequence ID" value="GBM67738.1"/>
    <property type="molecule type" value="Genomic_DNA"/>
</dbReference>
<dbReference type="AlphaFoldDB" id="A0A4Y2HR49"/>
<reference evidence="1 2" key="1">
    <citation type="journal article" date="2019" name="Sci. Rep.">
        <title>Orb-weaving spider Araneus ventricosus genome elucidates the spidroin gene catalogue.</title>
        <authorList>
            <person name="Kono N."/>
            <person name="Nakamura H."/>
            <person name="Ohtoshi R."/>
            <person name="Moran D.A.P."/>
            <person name="Shinohara A."/>
            <person name="Yoshida Y."/>
            <person name="Fujiwara M."/>
            <person name="Mori M."/>
            <person name="Tomita M."/>
            <person name="Arakawa K."/>
        </authorList>
    </citation>
    <scope>NUCLEOTIDE SEQUENCE [LARGE SCALE GENOMIC DNA]</scope>
</reference>
<comment type="caution">
    <text evidence="1">The sequence shown here is derived from an EMBL/GenBank/DDBJ whole genome shotgun (WGS) entry which is preliminary data.</text>
</comment>
<sequence length="88" mass="9347">MRHGGLVVGSRLRGRRVLGSKPDSTENLPWKFGEKNASSGVGLVVGSKLRSPPQTSALVASKRDVPIAEYGATSKYVWKTKGPSLGII</sequence>
<proteinExistence type="predicted"/>
<keyword evidence="2" id="KW-1185">Reference proteome</keyword>
<protein>
    <submittedName>
        <fullName evidence="1">Uncharacterized protein</fullName>
    </submittedName>
</protein>